<evidence type="ECO:0000256" key="2">
    <source>
        <dbReference type="ARBA" id="ARBA00023242"/>
    </source>
</evidence>
<dbReference type="EMBL" id="CYGV01001001">
    <property type="protein sequence ID" value="CUA69841.1"/>
    <property type="molecule type" value="Genomic_DNA"/>
</dbReference>
<evidence type="ECO:0000256" key="1">
    <source>
        <dbReference type="ARBA" id="ARBA00004123"/>
    </source>
</evidence>
<evidence type="ECO:0000313" key="3">
    <source>
        <dbReference type="EMBL" id="CUA69841.1"/>
    </source>
</evidence>
<name>A0A0K6FUF3_9AGAM</name>
<dbReference type="Proteomes" id="UP000044841">
    <property type="component" value="Unassembled WGS sequence"/>
</dbReference>
<protein>
    <submittedName>
        <fullName evidence="3">Transducin beta-like protein 3 [Rattus norvegicus]</fullName>
    </submittedName>
</protein>
<proteinExistence type="predicted"/>
<dbReference type="GO" id="GO:0005634">
    <property type="term" value="C:nucleus"/>
    <property type="evidence" value="ECO:0007669"/>
    <property type="project" value="UniProtKB-SubCell"/>
</dbReference>
<dbReference type="InterPro" id="IPR021858">
    <property type="entry name" value="Fun_TF"/>
</dbReference>
<dbReference type="Pfam" id="PF11951">
    <property type="entry name" value="Fungal_trans_2"/>
    <property type="match status" value="2"/>
</dbReference>
<accession>A0A0K6FUF3</accession>
<dbReference type="PANTHER" id="PTHR37534">
    <property type="entry name" value="TRANSCRIPTIONAL ACTIVATOR PROTEIN UGA3"/>
    <property type="match status" value="1"/>
</dbReference>
<dbReference type="AlphaFoldDB" id="A0A0K6FUF3"/>
<sequence>MTTITRTIPMDPVFGDIFYFYSTFLTGIFYNYALPSDTILSWITRKFNASNSAKYGMLCIAGMFLSDYEQSMLARSWRDNVQKVYSLAIEHLAQDLQDARLSPWEKLTGLIPIMDYEFHTGQVSKYFAHVTKALPLIKAVIGGDTIDLLNLGGEDMFDVNMWAWCDILDSMATSTPTKLKYESDLERAAALPSTTCQGTGIEWIYGIPNVLAVLLARTSALRHAQLSEQEKELQGAELEQTIRNWHIRLLETKDSRLRVARVGVQEMWRHTAILYVHQAIFKSSCDHPVVKDSVKNIIKLASTLEPGGNPDSFLYLPYFISAFYAISPKDRSLDARMREYAYDLGPRIVWPPVGCLNCDELDPENIAPAFRQSMTAITRTIHMDPIFSTICYFYSTFLTRIFYNYALPSDTILSWITRKFNASNSAKYGMLCIAGMFLSDYEQSMLARSWRDNVQKVYSLAIEHLSQDLQDAQLSAWEKLTGLIPIMDYESKYHSGQFSKYFGRVTKALPLVKAIIGGDTIDLLNLGGEDMFDVSVWAWCDIMDSMATSTPTRLKYESDLGRPAQSGTAYRDKGVEWMYGVPNVLAVLLARTSALRHAQLPEQEKVLKGIELELMIRNWHLRPLETKDSRLRVARVGAQEMWRHTGILYVHQAIFKSSCDHPTVKDSVKNIIKLASTLEPGGNPDSFLFLPYFISAFYAVSPKDRYTMRSRLIHCGNAICLRNLARCLDELWNESDSTGRLTDWAEKKPSRIAF</sequence>
<reference evidence="3 4" key="1">
    <citation type="submission" date="2015-07" db="EMBL/GenBank/DDBJ databases">
        <authorList>
            <person name="Noorani M."/>
        </authorList>
    </citation>
    <scope>NUCLEOTIDE SEQUENCE [LARGE SCALE GENOMIC DNA]</scope>
    <source>
        <strain evidence="3">BBA 69670</strain>
    </source>
</reference>
<keyword evidence="4" id="KW-1185">Reference proteome</keyword>
<evidence type="ECO:0000313" key="4">
    <source>
        <dbReference type="Proteomes" id="UP000044841"/>
    </source>
</evidence>
<keyword evidence="2" id="KW-0539">Nucleus</keyword>
<organism evidence="3 4">
    <name type="scientific">Rhizoctonia solani</name>
    <dbReference type="NCBI Taxonomy" id="456999"/>
    <lineage>
        <taxon>Eukaryota</taxon>
        <taxon>Fungi</taxon>
        <taxon>Dikarya</taxon>
        <taxon>Basidiomycota</taxon>
        <taxon>Agaricomycotina</taxon>
        <taxon>Agaricomycetes</taxon>
        <taxon>Cantharellales</taxon>
        <taxon>Ceratobasidiaceae</taxon>
        <taxon>Rhizoctonia</taxon>
    </lineage>
</organism>
<comment type="subcellular location">
    <subcellularLocation>
        <location evidence="1">Nucleus</location>
    </subcellularLocation>
</comment>
<dbReference type="PANTHER" id="PTHR37534:SF46">
    <property type="entry name" value="ZN(II)2CYS6 TRANSCRIPTION FACTOR (EUROFUNG)"/>
    <property type="match status" value="1"/>
</dbReference>
<gene>
    <name evidence="3" type="ORF">RSOLAG22IIIB_04096</name>
</gene>